<evidence type="ECO:0000256" key="1">
    <source>
        <dbReference type="SAM" id="SignalP"/>
    </source>
</evidence>
<dbReference type="RefSeq" id="WP_085765522.1">
    <property type="nucleotide sequence ID" value="NZ_CP019344.1"/>
</dbReference>
<dbReference type="EMBL" id="CP019344">
    <property type="protein sequence ID" value="ARN76722.1"/>
    <property type="molecule type" value="Genomic_DNA"/>
</dbReference>
<reference evidence="2 3" key="1">
    <citation type="submission" date="2016-11" db="EMBL/GenBank/DDBJ databases">
        <title>Trade-off between light-utilization and light-protection in marine flavobacteria.</title>
        <authorList>
            <person name="Kumagai Y."/>
        </authorList>
    </citation>
    <scope>NUCLEOTIDE SEQUENCE [LARGE SCALE GENOMIC DNA]</scope>
    <source>
        <strain evidence="2 3">JCM 13191</strain>
    </source>
</reference>
<keyword evidence="1" id="KW-0732">Signal</keyword>
<gene>
    <name evidence="2" type="ORF">BST97_01155</name>
</gene>
<feature type="signal peptide" evidence="1">
    <location>
        <begin position="1"/>
        <end position="21"/>
    </location>
</feature>
<evidence type="ECO:0000313" key="2">
    <source>
        <dbReference type="EMBL" id="ARN76722.1"/>
    </source>
</evidence>
<organism evidence="2 3">
    <name type="scientific">Nonlabens spongiae</name>
    <dbReference type="NCBI Taxonomy" id="331648"/>
    <lineage>
        <taxon>Bacteria</taxon>
        <taxon>Pseudomonadati</taxon>
        <taxon>Bacteroidota</taxon>
        <taxon>Flavobacteriia</taxon>
        <taxon>Flavobacteriales</taxon>
        <taxon>Flavobacteriaceae</taxon>
        <taxon>Nonlabens</taxon>
    </lineage>
</organism>
<accession>A0A1W6MGM5</accession>
<protein>
    <submittedName>
        <fullName evidence="2">Uncharacterized protein</fullName>
    </submittedName>
</protein>
<dbReference type="Proteomes" id="UP000193431">
    <property type="component" value="Chromosome"/>
</dbReference>
<feature type="chain" id="PRO_5010878565" evidence="1">
    <location>
        <begin position="22"/>
        <end position="96"/>
    </location>
</feature>
<dbReference type="STRING" id="331648.BST97_01155"/>
<evidence type="ECO:0000313" key="3">
    <source>
        <dbReference type="Proteomes" id="UP000193431"/>
    </source>
</evidence>
<name>A0A1W6MGM5_9FLAO</name>
<sequence>MFKKVISLLLLFLMVMTIASSAVHHAVEHDDDTVPCEFCIVVHQSQHADLQPQNQVKLARVSHDIYVVESCDAYDAFAKAETQLFSLSIRPPPVCA</sequence>
<keyword evidence="3" id="KW-1185">Reference proteome</keyword>
<dbReference type="AlphaFoldDB" id="A0A1W6MGM5"/>
<proteinExistence type="predicted"/>